<organism evidence="2 3">
    <name type="scientific">Phaseolus angularis</name>
    <name type="common">Azuki bean</name>
    <name type="synonym">Vigna angularis</name>
    <dbReference type="NCBI Taxonomy" id="3914"/>
    <lineage>
        <taxon>Eukaryota</taxon>
        <taxon>Viridiplantae</taxon>
        <taxon>Streptophyta</taxon>
        <taxon>Embryophyta</taxon>
        <taxon>Tracheophyta</taxon>
        <taxon>Spermatophyta</taxon>
        <taxon>Magnoliopsida</taxon>
        <taxon>eudicotyledons</taxon>
        <taxon>Gunneridae</taxon>
        <taxon>Pentapetalae</taxon>
        <taxon>rosids</taxon>
        <taxon>fabids</taxon>
        <taxon>Fabales</taxon>
        <taxon>Fabaceae</taxon>
        <taxon>Papilionoideae</taxon>
        <taxon>50 kb inversion clade</taxon>
        <taxon>NPAAA clade</taxon>
        <taxon>indigoferoid/millettioid clade</taxon>
        <taxon>Phaseoleae</taxon>
        <taxon>Vigna</taxon>
    </lineage>
</organism>
<dbReference type="Proteomes" id="UP000053144">
    <property type="component" value="Chromosome 8"/>
</dbReference>
<evidence type="ECO:0000256" key="1">
    <source>
        <dbReference type="SAM" id="MobiDB-lite"/>
    </source>
</evidence>
<sequence>MHQMKKKLLSSGLLALDETSVGGFGAEHKEEGEGGGGELVGEGGGVEEGEEVGEDVVD</sequence>
<dbReference type="EMBL" id="CM003378">
    <property type="protein sequence ID" value="KOM49843.1"/>
    <property type="molecule type" value="Genomic_DNA"/>
</dbReference>
<dbReference type="AlphaFoldDB" id="A0A0L9V492"/>
<feature type="region of interest" description="Disordered" evidence="1">
    <location>
        <begin position="24"/>
        <end position="58"/>
    </location>
</feature>
<evidence type="ECO:0000313" key="3">
    <source>
        <dbReference type="Proteomes" id="UP000053144"/>
    </source>
</evidence>
<feature type="compositionally biased region" description="Gly residues" evidence="1">
    <location>
        <begin position="34"/>
        <end position="44"/>
    </location>
</feature>
<feature type="compositionally biased region" description="Acidic residues" evidence="1">
    <location>
        <begin position="45"/>
        <end position="58"/>
    </location>
</feature>
<dbReference type="Gramene" id="KOM49843">
    <property type="protein sequence ID" value="KOM49843"/>
    <property type="gene ID" value="LR48_Vigan08g067000"/>
</dbReference>
<accession>A0A0L9V492</accession>
<gene>
    <name evidence="2" type="ORF">LR48_Vigan08g067000</name>
</gene>
<evidence type="ECO:0000313" key="2">
    <source>
        <dbReference type="EMBL" id="KOM49843.1"/>
    </source>
</evidence>
<name>A0A0L9V492_PHAAN</name>
<protein>
    <submittedName>
        <fullName evidence="2">Uncharacterized protein</fullName>
    </submittedName>
</protein>
<proteinExistence type="predicted"/>
<reference evidence="3" key="1">
    <citation type="journal article" date="2015" name="Proc. Natl. Acad. Sci. U.S.A.">
        <title>Genome sequencing of adzuki bean (Vigna angularis) provides insight into high starch and low fat accumulation and domestication.</title>
        <authorList>
            <person name="Yang K."/>
            <person name="Tian Z."/>
            <person name="Chen C."/>
            <person name="Luo L."/>
            <person name="Zhao B."/>
            <person name="Wang Z."/>
            <person name="Yu L."/>
            <person name="Li Y."/>
            <person name="Sun Y."/>
            <person name="Li W."/>
            <person name="Chen Y."/>
            <person name="Li Y."/>
            <person name="Zhang Y."/>
            <person name="Ai D."/>
            <person name="Zhao J."/>
            <person name="Shang C."/>
            <person name="Ma Y."/>
            <person name="Wu B."/>
            <person name="Wang M."/>
            <person name="Gao L."/>
            <person name="Sun D."/>
            <person name="Zhang P."/>
            <person name="Guo F."/>
            <person name="Wang W."/>
            <person name="Li Y."/>
            <person name="Wang J."/>
            <person name="Varshney R.K."/>
            <person name="Wang J."/>
            <person name="Ling H.Q."/>
            <person name="Wan P."/>
        </authorList>
    </citation>
    <scope>NUCLEOTIDE SEQUENCE</scope>
    <source>
        <strain evidence="3">cv. Jingnong 6</strain>
    </source>
</reference>